<feature type="compositionally biased region" description="Low complexity" evidence="2">
    <location>
        <begin position="817"/>
        <end position="827"/>
    </location>
</feature>
<dbReference type="OrthoDB" id="10672646at2759"/>
<feature type="compositionally biased region" description="Polar residues" evidence="2">
    <location>
        <begin position="1205"/>
        <end position="1224"/>
    </location>
</feature>
<feature type="compositionally biased region" description="Basic and acidic residues" evidence="2">
    <location>
        <begin position="440"/>
        <end position="454"/>
    </location>
</feature>
<name>A2DWX5_TRIV3</name>
<evidence type="ECO:0000256" key="1">
    <source>
        <dbReference type="SAM" id="Coils"/>
    </source>
</evidence>
<proteinExistence type="predicted"/>
<feature type="compositionally biased region" description="Basic residues" evidence="2">
    <location>
        <begin position="895"/>
        <end position="906"/>
    </location>
</feature>
<keyword evidence="1" id="KW-0175">Coiled coil</keyword>
<protein>
    <submittedName>
        <fullName evidence="3">Uncharacterized protein</fullName>
    </submittedName>
</protein>
<reference evidence="3" key="1">
    <citation type="submission" date="2006-10" db="EMBL/GenBank/DDBJ databases">
        <authorList>
            <person name="Amadeo P."/>
            <person name="Zhao Q."/>
            <person name="Wortman J."/>
            <person name="Fraser-Liggett C."/>
            <person name="Carlton J."/>
        </authorList>
    </citation>
    <scope>NUCLEOTIDE SEQUENCE</scope>
    <source>
        <strain evidence="3">G3</strain>
    </source>
</reference>
<feature type="region of interest" description="Disordered" evidence="2">
    <location>
        <begin position="414"/>
        <end position="463"/>
    </location>
</feature>
<feature type="region of interest" description="Disordered" evidence="2">
    <location>
        <begin position="1188"/>
        <end position="1263"/>
    </location>
</feature>
<evidence type="ECO:0000313" key="3">
    <source>
        <dbReference type="EMBL" id="EAY15157.1"/>
    </source>
</evidence>
<feature type="compositionally biased region" description="Basic and acidic residues" evidence="2">
    <location>
        <begin position="183"/>
        <end position="208"/>
    </location>
</feature>
<sequence length="1467" mass="166054">MNASNPPDISKIRQILEDPEAFNLSIDYQQMREVLNELFQQTDSNNKYIQTWQSMQTQFLKPQELKPLQDSIEKTQQMLSQQANDFGTEIREVRAFFTYQIKDLRSKVDENMATVVSELSKPVTPAATTPVVVESGQVPIADQTLRSDFEILKERFENLLETLQNPPQVEEEDYEEDENEKAEEERTKEEPPKQEEARPSSVRLESERPPPITIEQKPPVEVVPPETISKPPSTPLTPSSQADTGTPKPKKDHSSVNRAYEFAINDLKVQVKKLLEKTGNLEEQNSQTTPTVKQLKDSVDGMTPELAKLKTDVVLLKDDFSRLSEGNSESLQNMMREMNKATPVQISAPKEGVSSEELQKQIKEMKIQYAQQIAKIETTLADELKKFKADIQNIKQNNSNFEKNFEDFKNTIPKEPTIIYKEKTPPPTPKVEAPTPETPKTPKSENKVMKDSPKAPESLDIEMIPPKEFAEKVTQTIYDLPQIVYVHNDSQTPQIPNQMITTILEDRAPVVVQPKVEEKVEIKPKEIPKLELTAKPPPKLVKEEEPKPLPEPKVVEKAFTRLDVVENLSFSYENIEKSEEIENLENQNKKNEELIKDLYDQIDHITHATKEIINTDKYNDTPLLNMMDSHQSQINKTKNEIDQLKIKLMEISNQANKQDQNITDLHSATDSIQSEVDLLKGDVENNSKNFLNLQKVTQNQMNDFINQVTQQKKPILAPVKFSSLYVAPLPLSTIIQQTQPQKVVSSKPKPKKQKQQKHVEKETPQVVEKAREPPIVIPELKIKEKTKEIKPVEEEEEETGEEFQYEKFPSSAGNLPSSKQSAKSSAKSIKKSPLEDDKVEPSSTKLSRRSSKKSVQNSAKSVKDSAKSVKESAKSIKDSSKSLLSSAKNGDAKSSSHRLSSHRSSHRSSERISASGSSHRSQETFRSKNGEEEERPNTPITPEIHPKSSHSSLHTGETSKSIIFDSENASSEYNDYYEEEDVYDQPINEEEEMENEEEDTVKSDKQMTRQIENMQSDIVHQRDQIRTLRNAIVEIRNHITDIARQVHDNDERFTLPSFDQALNQSTEKLQLQNEDNMRSVKKRIEQNNKQFSQELLSLKQELFDMKKTVNDLSKSQKTIIAKALAGGGRISKNQSLFIRSLQPNNEQTGPQTNEQVPVNPAVKAKKPAIEYQEPPSLLKITSLKLPSLNQDKTEKPPIISPVDSGRSSSTAPANSPRQSSLQNPPKSPKQTPQQNVQQQKEVQSQRSEGLLPPMTFNETNTSNTINYDKKVSFTSVVPQTVQDMTVLNVPSNIDKEVLQLIMDVRTQMQLQVDQNTTRLNDLETRADNFVDKEYVSKFYTKMRIVITETHDQVEQIKQTQPDRVTKEELRKAMEELYGILAKDESTSGGTQSYRCLLCGRPKSGISGMITDKAVAESLGDPTQSVIAGGGGQKTSIIYGPNGQMYKGRGNFGRTTIAKVDDKKKPSM</sequence>
<dbReference type="VEuPathDB" id="TrichDB:TVAG_392740"/>
<feature type="compositionally biased region" description="Low complexity" evidence="2">
    <location>
        <begin position="219"/>
        <end position="240"/>
    </location>
</feature>
<accession>A2DWX5</accession>
<feature type="compositionally biased region" description="Polar residues" evidence="2">
    <location>
        <begin position="281"/>
        <end position="292"/>
    </location>
</feature>
<feature type="compositionally biased region" description="Basic and acidic residues" evidence="2">
    <location>
        <begin position="780"/>
        <end position="792"/>
    </location>
</feature>
<feature type="region of interest" description="Disordered" evidence="2">
    <location>
        <begin position="162"/>
        <end position="258"/>
    </location>
</feature>
<keyword evidence="4" id="KW-1185">Reference proteome</keyword>
<feature type="coiled-coil region" evidence="1">
    <location>
        <begin position="574"/>
        <end position="601"/>
    </location>
</feature>
<dbReference type="Proteomes" id="UP000001542">
    <property type="component" value="Unassembled WGS sequence"/>
</dbReference>
<dbReference type="EMBL" id="DS113260">
    <property type="protein sequence ID" value="EAY15157.1"/>
    <property type="molecule type" value="Genomic_DNA"/>
</dbReference>
<dbReference type="VEuPathDB" id="TrichDB:TVAGG3_0839090"/>
<feature type="compositionally biased region" description="Low complexity" evidence="2">
    <location>
        <begin position="1228"/>
        <end position="1245"/>
    </location>
</feature>
<feature type="compositionally biased region" description="Basic and acidic residues" evidence="2">
    <location>
        <begin position="861"/>
        <end position="880"/>
    </location>
</feature>
<dbReference type="PANTHER" id="PTHR45615:SF80">
    <property type="entry name" value="GRIP DOMAIN-CONTAINING PROTEIN"/>
    <property type="match status" value="1"/>
</dbReference>
<dbReference type="KEGG" id="tva:4773158"/>
<feature type="compositionally biased region" description="Acidic residues" evidence="2">
    <location>
        <begin position="169"/>
        <end position="182"/>
    </location>
</feature>
<dbReference type="InParanoid" id="A2DWX5"/>
<feature type="compositionally biased region" description="Basic and acidic residues" evidence="2">
    <location>
        <begin position="920"/>
        <end position="930"/>
    </location>
</feature>
<evidence type="ECO:0000313" key="4">
    <source>
        <dbReference type="Proteomes" id="UP000001542"/>
    </source>
</evidence>
<feature type="region of interest" description="Disordered" evidence="2">
    <location>
        <begin position="279"/>
        <end position="299"/>
    </location>
</feature>
<feature type="coiled-coil region" evidence="1">
    <location>
        <begin position="355"/>
        <end position="411"/>
    </location>
</feature>
<reference evidence="3" key="2">
    <citation type="journal article" date="2007" name="Science">
        <title>Draft genome sequence of the sexually transmitted pathogen Trichomonas vaginalis.</title>
        <authorList>
            <person name="Carlton J.M."/>
            <person name="Hirt R.P."/>
            <person name="Silva J.C."/>
            <person name="Delcher A.L."/>
            <person name="Schatz M."/>
            <person name="Zhao Q."/>
            <person name="Wortman J.R."/>
            <person name="Bidwell S.L."/>
            <person name="Alsmark U.C.M."/>
            <person name="Besteiro S."/>
            <person name="Sicheritz-Ponten T."/>
            <person name="Noel C.J."/>
            <person name="Dacks J.B."/>
            <person name="Foster P.G."/>
            <person name="Simillion C."/>
            <person name="Van de Peer Y."/>
            <person name="Miranda-Saavedra D."/>
            <person name="Barton G.J."/>
            <person name="Westrop G.D."/>
            <person name="Mueller S."/>
            <person name="Dessi D."/>
            <person name="Fiori P.L."/>
            <person name="Ren Q."/>
            <person name="Paulsen I."/>
            <person name="Zhang H."/>
            <person name="Bastida-Corcuera F.D."/>
            <person name="Simoes-Barbosa A."/>
            <person name="Brown M.T."/>
            <person name="Hayes R.D."/>
            <person name="Mukherjee M."/>
            <person name="Okumura C.Y."/>
            <person name="Schneider R."/>
            <person name="Smith A.J."/>
            <person name="Vanacova S."/>
            <person name="Villalvazo M."/>
            <person name="Haas B.J."/>
            <person name="Pertea M."/>
            <person name="Feldblyum T.V."/>
            <person name="Utterback T.R."/>
            <person name="Shu C.L."/>
            <person name="Osoegawa K."/>
            <person name="de Jong P.J."/>
            <person name="Hrdy I."/>
            <person name="Horvathova L."/>
            <person name="Zubacova Z."/>
            <person name="Dolezal P."/>
            <person name="Malik S.B."/>
            <person name="Logsdon J.M. Jr."/>
            <person name="Henze K."/>
            <person name="Gupta A."/>
            <person name="Wang C.C."/>
            <person name="Dunne R.L."/>
            <person name="Upcroft J.A."/>
            <person name="Upcroft P."/>
            <person name="White O."/>
            <person name="Salzberg S.L."/>
            <person name="Tang P."/>
            <person name="Chiu C.-H."/>
            <person name="Lee Y.-S."/>
            <person name="Embley T.M."/>
            <person name="Coombs G.H."/>
            <person name="Mottram J.C."/>
            <person name="Tachezy J."/>
            <person name="Fraser-Liggett C.M."/>
            <person name="Johnson P.J."/>
        </authorList>
    </citation>
    <scope>NUCLEOTIDE SEQUENCE [LARGE SCALE GENOMIC DNA]</scope>
    <source>
        <strain evidence="3">G3</strain>
    </source>
</reference>
<gene>
    <name evidence="3" type="ORF">TVAG_392740</name>
</gene>
<feature type="compositionally biased region" description="Acidic residues" evidence="2">
    <location>
        <begin position="793"/>
        <end position="803"/>
    </location>
</feature>
<dbReference type="RefSeq" id="XP_001327380.1">
    <property type="nucleotide sequence ID" value="XM_001327345.1"/>
</dbReference>
<organism evidence="3 4">
    <name type="scientific">Trichomonas vaginalis (strain ATCC PRA-98 / G3)</name>
    <dbReference type="NCBI Taxonomy" id="412133"/>
    <lineage>
        <taxon>Eukaryota</taxon>
        <taxon>Metamonada</taxon>
        <taxon>Parabasalia</taxon>
        <taxon>Trichomonadida</taxon>
        <taxon>Trichomonadidae</taxon>
        <taxon>Trichomonas</taxon>
    </lineage>
</organism>
<evidence type="ECO:0000256" key="2">
    <source>
        <dbReference type="SAM" id="MobiDB-lite"/>
    </source>
</evidence>
<feature type="compositionally biased region" description="Polar residues" evidence="2">
    <location>
        <begin position="949"/>
        <end position="971"/>
    </location>
</feature>
<dbReference type="PANTHER" id="PTHR45615">
    <property type="entry name" value="MYOSIN HEAVY CHAIN, NON-MUSCLE"/>
    <property type="match status" value="1"/>
</dbReference>
<dbReference type="SMR" id="A2DWX5"/>
<feature type="coiled-coil region" evidence="1">
    <location>
        <begin position="627"/>
        <end position="661"/>
    </location>
</feature>
<feature type="region of interest" description="Disordered" evidence="2">
    <location>
        <begin position="737"/>
        <end position="978"/>
    </location>
</feature>
<feature type="compositionally biased region" description="Basic and acidic residues" evidence="2">
    <location>
        <begin position="757"/>
        <end position="772"/>
    </location>
</feature>